<dbReference type="Gene3D" id="1.10.630.10">
    <property type="entry name" value="Cytochrome P450"/>
    <property type="match status" value="1"/>
</dbReference>
<dbReference type="Pfam" id="PF00067">
    <property type="entry name" value="p450"/>
    <property type="match status" value="1"/>
</dbReference>
<dbReference type="InterPro" id="IPR002401">
    <property type="entry name" value="Cyt_P450_E_grp-I"/>
</dbReference>
<evidence type="ECO:0000256" key="5">
    <source>
        <dbReference type="PIRSR" id="PIRSR602401-1"/>
    </source>
</evidence>
<comment type="cofactor">
    <cofactor evidence="5">
        <name>heme</name>
        <dbReference type="ChEBI" id="CHEBI:30413"/>
    </cofactor>
</comment>
<dbReference type="FunFam" id="1.10.630.10:FF:000104">
    <property type="entry name" value="Cytochrome P450 family 81 subfamily D polypeptide 8"/>
    <property type="match status" value="1"/>
</dbReference>
<evidence type="ECO:0000256" key="4">
    <source>
        <dbReference type="ARBA" id="ARBA00023004"/>
    </source>
</evidence>
<evidence type="ECO:0000313" key="9">
    <source>
        <dbReference type="Proteomes" id="UP000007305"/>
    </source>
</evidence>
<evidence type="ECO:0000256" key="3">
    <source>
        <dbReference type="ARBA" id="ARBA00023002"/>
    </source>
</evidence>
<organism evidence="8 9">
    <name type="scientific">Zea mays</name>
    <name type="common">Maize</name>
    <dbReference type="NCBI Taxonomy" id="4577"/>
    <lineage>
        <taxon>Eukaryota</taxon>
        <taxon>Viridiplantae</taxon>
        <taxon>Streptophyta</taxon>
        <taxon>Embryophyta</taxon>
        <taxon>Tracheophyta</taxon>
        <taxon>Spermatophyta</taxon>
        <taxon>Magnoliopsida</taxon>
        <taxon>Liliopsida</taxon>
        <taxon>Poales</taxon>
        <taxon>Poaceae</taxon>
        <taxon>PACMAD clade</taxon>
        <taxon>Panicoideae</taxon>
        <taxon>Andropogonodae</taxon>
        <taxon>Andropogoneae</taxon>
        <taxon>Tripsacinae</taxon>
        <taxon>Zea</taxon>
    </lineage>
</organism>
<keyword evidence="7" id="KW-1133">Transmembrane helix</keyword>
<protein>
    <recommendedName>
        <fullName evidence="11">Cytochrome P450</fullName>
    </recommendedName>
</protein>
<evidence type="ECO:0000256" key="2">
    <source>
        <dbReference type="ARBA" id="ARBA00022723"/>
    </source>
</evidence>
<dbReference type="PRINTS" id="PR00463">
    <property type="entry name" value="EP450I"/>
</dbReference>
<dbReference type="GO" id="GO:0005506">
    <property type="term" value="F:iron ion binding"/>
    <property type="evidence" value="ECO:0007669"/>
    <property type="project" value="InterPro"/>
</dbReference>
<keyword evidence="7" id="KW-0472">Membrane</keyword>
<keyword evidence="10" id="KW-1267">Proteomics identification</keyword>
<evidence type="ECO:0000256" key="1">
    <source>
        <dbReference type="ARBA" id="ARBA00022617"/>
    </source>
</evidence>
<keyword evidence="1 5" id="KW-0349">Heme</keyword>
<dbReference type="PRINTS" id="PR00385">
    <property type="entry name" value="P450"/>
</dbReference>
<dbReference type="EnsemblPlants" id="Zm00001eb058050_T001">
    <property type="protein sequence ID" value="Zm00001eb058050_P001"/>
    <property type="gene ID" value="Zm00001eb058050"/>
</dbReference>
<dbReference type="OrthoDB" id="678226at2759"/>
<dbReference type="AlphaFoldDB" id="A0A804M4D7"/>
<keyword evidence="7" id="KW-0812">Transmembrane</keyword>
<sequence length="519" mass="57302">METANVVILSFFFIFAIHRLFNRLHSRSTKMKPLPPGPLAIPVLGHLYLLLEKNMHHLFTRLAARYGPVLYLRLGSRNAVVVSSVDCARECFTEHDVTFANRPTFPTLHLMTYGGTTVGTCAYGPYWRHIRRVITVHLLSALRVRSMVPAIEAEVRAMARSMYRAAAAAPCGTGAAKVELRGRLFEVALSALMETVAQSKTSRSSMGGAADTGMSPEAQEFKESMDVMIPLLGTANMWDFLPVLQRFDVFGVKNKMAAAVSGRDAFFRRLIDEERRRLDDGVESENKSMMAVLLTLQKSEPENYSDDMIMSLCFSMFSAGTETTATTAEWAMSLLLNNPEVLKKAQGEIDAHVGNSRLLGADDMPHLPYLQCVLTETLRLYPVFPMLIAHESTADCKVGGHHVPSGTMLLTNAYAIHRDPAAWTEPDAFRPERFEDGSAEGKLLIPFGMGRRKCPGETMALRTLGLVLGTLIQCFDWATVGGVPKVDMTEASGLTLPRAVPLEAMCKPRQAMLDVLQNL</sequence>
<dbReference type="Proteomes" id="UP000007305">
    <property type="component" value="Chromosome 1"/>
</dbReference>
<reference evidence="9" key="1">
    <citation type="submission" date="2015-12" db="EMBL/GenBank/DDBJ databases">
        <title>Update maize B73 reference genome by single molecule sequencing technologies.</title>
        <authorList>
            <consortium name="Maize Genome Sequencing Project"/>
            <person name="Ware D."/>
        </authorList>
    </citation>
    <scope>NUCLEOTIDE SEQUENCE [LARGE SCALE GENOMIC DNA]</scope>
    <source>
        <strain evidence="9">cv. B73</strain>
    </source>
</reference>
<accession>A0A804M4D7</accession>
<reference evidence="8" key="3">
    <citation type="submission" date="2021-05" db="UniProtKB">
        <authorList>
            <consortium name="EnsemblPlants"/>
        </authorList>
    </citation>
    <scope>IDENTIFICATION</scope>
    <source>
        <strain evidence="8">cv. B73</strain>
    </source>
</reference>
<dbReference type="PANTHER" id="PTHR47947">
    <property type="entry name" value="CYTOCHROME P450 82C3-RELATED"/>
    <property type="match status" value="1"/>
</dbReference>
<evidence type="ECO:0000256" key="6">
    <source>
        <dbReference type="RuleBase" id="RU000461"/>
    </source>
</evidence>
<dbReference type="InterPro" id="IPR036396">
    <property type="entry name" value="Cyt_P450_sf"/>
</dbReference>
<dbReference type="InterPro" id="IPR001128">
    <property type="entry name" value="Cyt_P450"/>
</dbReference>
<dbReference type="InterPro" id="IPR050651">
    <property type="entry name" value="Plant_Cytochrome_P450_Monoox"/>
</dbReference>
<dbReference type="PROSITE" id="PS00086">
    <property type="entry name" value="CYTOCHROME_P450"/>
    <property type="match status" value="1"/>
</dbReference>
<dbReference type="FunFam" id="1.10.630.10:FF:000175">
    <property type="entry name" value="Cytochrome P450 family 81 subfamily D polypeptide 8"/>
    <property type="match status" value="1"/>
</dbReference>
<keyword evidence="3 6" id="KW-0560">Oxidoreductase</keyword>
<feature type="binding site" description="axial binding residue" evidence="5">
    <location>
        <position position="454"/>
    </location>
    <ligand>
        <name>heme</name>
        <dbReference type="ChEBI" id="CHEBI:30413"/>
    </ligand>
    <ligandPart>
        <name>Fe</name>
        <dbReference type="ChEBI" id="CHEBI:18248"/>
    </ligandPart>
</feature>
<dbReference type="InParanoid" id="A0A804M4D7"/>
<comment type="similarity">
    <text evidence="6">Belongs to the cytochrome P450 family.</text>
</comment>
<evidence type="ECO:0007829" key="10">
    <source>
        <dbReference type="PeptideAtlas" id="A0A804M4D7"/>
    </source>
</evidence>
<keyword evidence="9" id="KW-1185">Reference proteome</keyword>
<dbReference type="SUPFAM" id="SSF48264">
    <property type="entry name" value="Cytochrome P450"/>
    <property type="match status" value="1"/>
</dbReference>
<dbReference type="GO" id="GO:0020037">
    <property type="term" value="F:heme binding"/>
    <property type="evidence" value="ECO:0007669"/>
    <property type="project" value="InterPro"/>
</dbReference>
<dbReference type="KEGG" id="zma:103644032"/>
<keyword evidence="4 5" id="KW-0408">Iron</keyword>
<dbReference type="PANTHER" id="PTHR47947:SF53">
    <property type="entry name" value="CYTOCHROME P450"/>
    <property type="match status" value="1"/>
</dbReference>
<dbReference type="GO" id="GO:0004497">
    <property type="term" value="F:monooxygenase activity"/>
    <property type="evidence" value="ECO:0000318"/>
    <property type="project" value="GO_Central"/>
</dbReference>
<keyword evidence="2 5" id="KW-0479">Metal-binding</keyword>
<evidence type="ECO:0000256" key="7">
    <source>
        <dbReference type="SAM" id="Phobius"/>
    </source>
</evidence>
<name>A0A804M4D7_MAIZE</name>
<evidence type="ECO:0000313" key="8">
    <source>
        <dbReference type="EnsemblPlants" id="Zm00001eb058050_P001"/>
    </source>
</evidence>
<proteinExistence type="evidence at protein level"/>
<dbReference type="GO" id="GO:0016705">
    <property type="term" value="F:oxidoreductase activity, acting on paired donors, with incorporation or reduction of molecular oxygen"/>
    <property type="evidence" value="ECO:0007669"/>
    <property type="project" value="InterPro"/>
</dbReference>
<feature type="transmembrane region" description="Helical" evidence="7">
    <location>
        <begin position="6"/>
        <end position="22"/>
    </location>
</feature>
<dbReference type="RefSeq" id="XP_008665445.1">
    <property type="nucleotide sequence ID" value="XM_008667223.4"/>
</dbReference>
<gene>
    <name evidence="8" type="primary">LOC103644032</name>
</gene>
<reference evidence="8" key="2">
    <citation type="submission" date="2019-07" db="EMBL/GenBank/DDBJ databases">
        <authorList>
            <person name="Seetharam A."/>
            <person name="Woodhouse M."/>
            <person name="Cannon E."/>
        </authorList>
    </citation>
    <scope>NUCLEOTIDE SEQUENCE [LARGE SCALE GENOMIC DNA]</scope>
    <source>
        <strain evidence="8">cv. B73</strain>
    </source>
</reference>
<dbReference type="InterPro" id="IPR017972">
    <property type="entry name" value="Cyt_P450_CS"/>
</dbReference>
<keyword evidence="6" id="KW-0503">Monooxygenase</keyword>
<dbReference type="Gramene" id="Zm00001eb058050_T001">
    <property type="protein sequence ID" value="Zm00001eb058050_P001"/>
    <property type="gene ID" value="Zm00001eb058050"/>
</dbReference>
<evidence type="ECO:0008006" key="11">
    <source>
        <dbReference type="Google" id="ProtNLM"/>
    </source>
</evidence>
<dbReference type="GeneID" id="103644032"/>